<gene>
    <name evidence="2" type="ORF">AKJ61_04365</name>
</gene>
<proteinExistence type="predicted"/>
<dbReference type="PROSITE" id="PS51379">
    <property type="entry name" value="4FE4S_FER_2"/>
    <property type="match status" value="1"/>
</dbReference>
<dbReference type="Proteomes" id="UP000070184">
    <property type="component" value="Unassembled WGS sequence"/>
</dbReference>
<name>A0A133U3D9_9EURY</name>
<sequence length="90" mass="10347">MVRNLSIFPDNCSGCRACELACAYHHSDYFNRKTSSIQIKRNEKKGKFEIILHNDPIEERFACDKCINEKEPLCAKFCLKGAITYDPEGE</sequence>
<protein>
    <recommendedName>
        <fullName evidence="1">4Fe-4S ferredoxin-type domain-containing protein</fullName>
    </recommendedName>
</protein>
<organism evidence="2 3">
    <name type="scientific">candidate division MSBL1 archaeon SCGC-AAA259B11</name>
    <dbReference type="NCBI Taxonomy" id="1698260"/>
    <lineage>
        <taxon>Archaea</taxon>
        <taxon>Methanobacteriati</taxon>
        <taxon>Methanobacteriota</taxon>
        <taxon>candidate division MSBL1</taxon>
    </lineage>
</organism>
<dbReference type="AlphaFoldDB" id="A0A133U3D9"/>
<keyword evidence="3" id="KW-1185">Reference proteome</keyword>
<evidence type="ECO:0000313" key="3">
    <source>
        <dbReference type="Proteomes" id="UP000070184"/>
    </source>
</evidence>
<reference evidence="2 3" key="1">
    <citation type="journal article" date="2016" name="Sci. Rep.">
        <title>Metabolic traits of an uncultured archaeal lineage -MSBL1- from brine pools of the Red Sea.</title>
        <authorList>
            <person name="Mwirichia R."/>
            <person name="Alam I."/>
            <person name="Rashid M."/>
            <person name="Vinu M."/>
            <person name="Ba-Alawi W."/>
            <person name="Anthony Kamau A."/>
            <person name="Kamanda Ngugi D."/>
            <person name="Goker M."/>
            <person name="Klenk H.P."/>
            <person name="Bajic V."/>
            <person name="Stingl U."/>
        </authorList>
    </citation>
    <scope>NUCLEOTIDE SEQUENCE [LARGE SCALE GENOMIC DNA]</scope>
    <source>
        <strain evidence="2">SCGC-AAA259B11</strain>
    </source>
</reference>
<accession>A0A133U3D9</accession>
<comment type="caution">
    <text evidence="2">The sequence shown here is derived from an EMBL/GenBank/DDBJ whole genome shotgun (WGS) entry which is preliminary data.</text>
</comment>
<dbReference type="InterPro" id="IPR017896">
    <property type="entry name" value="4Fe4S_Fe-S-bd"/>
</dbReference>
<dbReference type="EMBL" id="LHXK01000088">
    <property type="protein sequence ID" value="KXA88705.1"/>
    <property type="molecule type" value="Genomic_DNA"/>
</dbReference>
<evidence type="ECO:0000313" key="2">
    <source>
        <dbReference type="EMBL" id="KXA88705.1"/>
    </source>
</evidence>
<feature type="domain" description="4Fe-4S ferredoxin-type" evidence="1">
    <location>
        <begin position="3"/>
        <end position="32"/>
    </location>
</feature>
<evidence type="ECO:0000259" key="1">
    <source>
        <dbReference type="PROSITE" id="PS51379"/>
    </source>
</evidence>
<dbReference type="Gene3D" id="3.30.70.20">
    <property type="match status" value="1"/>
</dbReference>
<dbReference type="SUPFAM" id="SSF54862">
    <property type="entry name" value="4Fe-4S ferredoxins"/>
    <property type="match status" value="1"/>
</dbReference>